<name>A0AAN0SIQ5_9VIBR</name>
<evidence type="ECO:0000256" key="1">
    <source>
        <dbReference type="ARBA" id="ARBA00008769"/>
    </source>
</evidence>
<protein>
    <recommendedName>
        <fullName evidence="5">Porin</fullName>
    </recommendedName>
</protein>
<dbReference type="Proteomes" id="UP000030081">
    <property type="component" value="Plasmid p319"/>
</dbReference>
<reference evidence="3 4" key="1">
    <citation type="submission" date="2014-10" db="EMBL/GenBank/DDBJ databases">
        <title>The Complete Genome Sequence for the Shellfish Pathogen Vibrio coralliilyticus RE98 Isolated from a Shellfish Hatchery.</title>
        <authorList>
            <person name="Richards G.P."/>
            <person name="Bono J.L."/>
            <person name="Watson M.A."/>
            <person name="Needleman D.S."/>
        </authorList>
    </citation>
    <scope>NUCLEOTIDE SEQUENCE [LARGE SCALE GENOMIC DNA]</scope>
    <source>
        <strain evidence="3 4">RE98</strain>
        <plasmid evidence="3 4">p319</plasmid>
    </source>
</reference>
<geneLocation type="plasmid" evidence="3 4">
    <name>p319</name>
</geneLocation>
<comment type="similarity">
    <text evidence="1">Belongs to the OprB family.</text>
</comment>
<evidence type="ECO:0008006" key="5">
    <source>
        <dbReference type="Google" id="ProtNLM"/>
    </source>
</evidence>
<dbReference type="EMBL" id="CP009620">
    <property type="protein sequence ID" value="AIW22975.1"/>
    <property type="molecule type" value="Genomic_DNA"/>
</dbReference>
<dbReference type="KEGG" id="vcy:IX92_28565"/>
<proteinExistence type="inferred from homology"/>
<keyword evidence="3" id="KW-0614">Plasmid</keyword>
<dbReference type="Gene3D" id="2.40.160.180">
    <property type="entry name" value="Carbohydrate-selective porin OprB"/>
    <property type="match status" value="1"/>
</dbReference>
<evidence type="ECO:0000256" key="2">
    <source>
        <dbReference type="SAM" id="SignalP"/>
    </source>
</evidence>
<keyword evidence="4" id="KW-1185">Reference proteome</keyword>
<dbReference type="InterPro" id="IPR038673">
    <property type="entry name" value="OprB_sf"/>
</dbReference>
<sequence>MTPIHIKQWTSLSFCLLLSTPMAVLANDTEPWQVQGEYYVFGAVADTVQPTGDRDSAAGLARLSAQWVSSPTGQLHMTIDHRHGLTSLPPSQWLPAAVGARSVIGAPFSDQGWRLTHAYWDQTGWSGKVHAMAGYLDSTDFIDLYPYGSPYSGFTNLHFSTGSGTIVLPDEASIGGMIRDKLSPHYYLQLSVSDASADSSHPWQRAGDVFHDGRTFEAVELGWVADPDQALMNQFHVTGWQSDGGEREREPQAGMSFSWTAALGAWTPFLRGGIAHGSQVLYSTSVVAGTGYEGIGSGALGMAVGWGQANEDKEVVHNAELFYRLPLGALTLTPTIQYVAPLRGEALAGHSWIMGLRARLATP</sequence>
<dbReference type="AlphaFoldDB" id="A0AAN0SIQ5"/>
<gene>
    <name evidence="3" type="ORF">IX92_28565</name>
</gene>
<organism evidence="3 4">
    <name type="scientific">Vibrio coralliilyticus</name>
    <dbReference type="NCBI Taxonomy" id="190893"/>
    <lineage>
        <taxon>Bacteria</taxon>
        <taxon>Pseudomonadati</taxon>
        <taxon>Pseudomonadota</taxon>
        <taxon>Gammaproteobacteria</taxon>
        <taxon>Vibrionales</taxon>
        <taxon>Vibrionaceae</taxon>
        <taxon>Vibrio</taxon>
    </lineage>
</organism>
<accession>A0AAN0SIQ5</accession>
<feature type="chain" id="PRO_5042877298" description="Porin" evidence="2">
    <location>
        <begin position="27"/>
        <end position="363"/>
    </location>
</feature>
<feature type="signal peptide" evidence="2">
    <location>
        <begin position="1"/>
        <end position="26"/>
    </location>
</feature>
<evidence type="ECO:0000313" key="3">
    <source>
        <dbReference type="EMBL" id="AIW22975.1"/>
    </source>
</evidence>
<keyword evidence="2" id="KW-0732">Signal</keyword>
<evidence type="ECO:0000313" key="4">
    <source>
        <dbReference type="Proteomes" id="UP000030081"/>
    </source>
</evidence>